<evidence type="ECO:0000313" key="1">
    <source>
        <dbReference type="EMBL" id="CDJ44866.1"/>
    </source>
</evidence>
<dbReference type="RefSeq" id="XP_013235613.1">
    <property type="nucleotide sequence ID" value="XM_013380159.1"/>
</dbReference>
<name>U6L3X1_EIMTE</name>
<feature type="non-terminal residue" evidence="1">
    <location>
        <position position="1"/>
    </location>
</feature>
<reference evidence="1" key="1">
    <citation type="submission" date="2013-10" db="EMBL/GenBank/DDBJ databases">
        <title>Genomic analysis of the causative agents of coccidiosis in chickens.</title>
        <authorList>
            <person name="Reid A.J."/>
            <person name="Blake D."/>
            <person name="Billington K."/>
            <person name="Browne H."/>
            <person name="Dunn M."/>
            <person name="Hung S."/>
            <person name="Kawahara F."/>
            <person name="Miranda-Saavedra D."/>
            <person name="Mourier T."/>
            <person name="Nagra H."/>
            <person name="Otto T.D."/>
            <person name="Rawlings N."/>
            <person name="Sanchez A."/>
            <person name="Sanders M."/>
            <person name="Subramaniam C."/>
            <person name="Tay Y."/>
            <person name="Dear P."/>
            <person name="Doerig C."/>
            <person name="Gruber A."/>
            <person name="Parkinson J."/>
            <person name="Shirley M."/>
            <person name="Wan K.L."/>
            <person name="Berriman M."/>
            <person name="Tomley F."/>
            <person name="Pain A."/>
        </authorList>
    </citation>
    <scope>NUCLEOTIDE SEQUENCE [LARGE SCALE GENOMIC DNA]</scope>
    <source>
        <strain evidence="1">Houghton</strain>
    </source>
</reference>
<dbReference type="AlphaFoldDB" id="U6L3X1"/>
<reference evidence="1" key="2">
    <citation type="submission" date="2013-10" db="EMBL/GenBank/DDBJ databases">
        <authorList>
            <person name="Aslett M."/>
        </authorList>
    </citation>
    <scope>NUCLEOTIDE SEQUENCE [LARGE SCALE GENOMIC DNA]</scope>
    <source>
        <strain evidence="1">Houghton</strain>
    </source>
</reference>
<sequence length="133" mass="15127">VGQQLLELEVLREVPESGVYLFECTYTRKFVLQQQQQTAVSNFLFKWTKPAAEPLPLVEYLLRQTLDLLGSHSAAGGLVESRGVCTDPRCLQVFLNCCELQTTILFSLQQQQQQHLAFFLNLFNLAHTLALLQ</sequence>
<dbReference type="GeneID" id="25257161"/>
<keyword evidence="2" id="KW-1185">Reference proteome</keyword>
<dbReference type="VEuPathDB" id="ToxoDB:ETH2_0721500"/>
<dbReference type="EMBL" id="HG677750">
    <property type="protein sequence ID" value="CDJ44866.1"/>
    <property type="molecule type" value="Genomic_DNA"/>
</dbReference>
<dbReference type="VEuPathDB" id="ToxoDB:ETH_00040605"/>
<proteinExistence type="predicted"/>
<feature type="non-terminal residue" evidence="1">
    <location>
        <position position="133"/>
    </location>
</feature>
<gene>
    <name evidence="1" type="ORF">ETH_00040605</name>
</gene>
<protein>
    <submittedName>
        <fullName evidence="1">Uncharacterized protein</fullName>
    </submittedName>
</protein>
<organism evidence="1 2">
    <name type="scientific">Eimeria tenella</name>
    <name type="common">Coccidian parasite</name>
    <dbReference type="NCBI Taxonomy" id="5802"/>
    <lineage>
        <taxon>Eukaryota</taxon>
        <taxon>Sar</taxon>
        <taxon>Alveolata</taxon>
        <taxon>Apicomplexa</taxon>
        <taxon>Conoidasida</taxon>
        <taxon>Coccidia</taxon>
        <taxon>Eucoccidiorida</taxon>
        <taxon>Eimeriorina</taxon>
        <taxon>Eimeriidae</taxon>
        <taxon>Eimeria</taxon>
    </lineage>
</organism>
<dbReference type="Proteomes" id="UP000030747">
    <property type="component" value="Unassembled WGS sequence"/>
</dbReference>
<dbReference type="OrthoDB" id="418495at2759"/>
<accession>U6L3X1</accession>
<evidence type="ECO:0000313" key="2">
    <source>
        <dbReference type="Proteomes" id="UP000030747"/>
    </source>
</evidence>